<keyword evidence="10" id="KW-1185">Reference proteome</keyword>
<keyword evidence="4 8" id="KW-1003">Cell membrane</keyword>
<feature type="transmembrane region" description="Helical" evidence="8">
    <location>
        <begin position="98"/>
        <end position="117"/>
    </location>
</feature>
<sequence length="561" mass="59252">MYAIIAFIPIIVTVVLMVGFNWPAKRALPLAWALAFVIGVAVWKMSIAAAVTQTVIGFLEAFAVLVIIFGAILIMNTLSASGAMAAINRMFTGISSDARIQAIIIGFIFGAFIEGAAGFGTPAALAAPLLISVGFPPLAAAIVALIYNSVPVCYGAVGTPTNSAFAVVSESVTNLGHSAEGFLSELTFFSAVNMAVGAFVIITLGIIILVTMFGKDAEHRKVSKAFEVFPFIVFVAVVFDVVYLIIARFIGPELVSLVAAVVTLFVVLATSKSGFLMPKNEWTFDAKENWDKSWLSVSEVSEPAQSDMPLMKAWLPYFIIGGALVITRVWSTLQPDSWAGAMKSFKITLPVINWSWAILWNPGVIFIIVALITIALHKMDGKAVKTAWAGSLNQVKGAAIALLFGVAMVYIFRNSANDSVTVTYMMDGASKGLGSMLTMMADGLGSIFRGAYIIIAPLIGVLGAFMSGSNTVSNTLFSGLQFETATMVGLPQVIIVALQNNGGAIGNMVCVNNVVSACATTGTMGNEGKIIRTNFVPCIAFCIVVVVVSLIVMNLGLVSVL</sequence>
<dbReference type="Proteomes" id="UP000295711">
    <property type="component" value="Unassembled WGS sequence"/>
</dbReference>
<dbReference type="GO" id="GO:0005886">
    <property type="term" value="C:plasma membrane"/>
    <property type="evidence" value="ECO:0007669"/>
    <property type="project" value="UniProtKB-SubCell"/>
</dbReference>
<feature type="transmembrane region" description="Helical" evidence="8">
    <location>
        <begin position="58"/>
        <end position="78"/>
    </location>
</feature>
<feature type="transmembrane region" description="Helical" evidence="8">
    <location>
        <begin position="353"/>
        <end position="376"/>
    </location>
</feature>
<evidence type="ECO:0000313" key="10">
    <source>
        <dbReference type="Proteomes" id="UP000295711"/>
    </source>
</evidence>
<evidence type="ECO:0000256" key="3">
    <source>
        <dbReference type="ARBA" id="ARBA00022448"/>
    </source>
</evidence>
<feature type="transmembrane region" description="Helical" evidence="8">
    <location>
        <begin position="30"/>
        <end position="51"/>
    </location>
</feature>
<feature type="transmembrane region" description="Helical" evidence="8">
    <location>
        <begin position="252"/>
        <end position="270"/>
    </location>
</feature>
<dbReference type="AlphaFoldDB" id="A0A4R2L993"/>
<dbReference type="PANTHER" id="PTHR30003:SF0">
    <property type="entry name" value="GLYCOLATE PERMEASE GLCA-RELATED"/>
    <property type="match status" value="1"/>
</dbReference>
<gene>
    <name evidence="9" type="ORF">EV212_10851</name>
</gene>
<dbReference type="GO" id="GO:0015129">
    <property type="term" value="F:lactate transmembrane transporter activity"/>
    <property type="evidence" value="ECO:0007669"/>
    <property type="project" value="UniProtKB-UniRule"/>
</dbReference>
<feature type="transmembrane region" description="Helical" evidence="8">
    <location>
        <begin position="5"/>
        <end position="24"/>
    </location>
</feature>
<dbReference type="EMBL" id="SLXA01000008">
    <property type="protein sequence ID" value="TCO84293.1"/>
    <property type="molecule type" value="Genomic_DNA"/>
</dbReference>
<keyword evidence="5 8" id="KW-0812">Transmembrane</keyword>
<feature type="transmembrane region" description="Helical" evidence="8">
    <location>
        <begin position="314"/>
        <end position="333"/>
    </location>
</feature>
<proteinExistence type="inferred from homology"/>
<comment type="subcellular location">
    <subcellularLocation>
        <location evidence="1 8">Cell membrane</location>
        <topology evidence="1 8">Multi-pass membrane protein</topology>
    </subcellularLocation>
</comment>
<protein>
    <recommendedName>
        <fullName evidence="8">L-lactate permease</fullName>
    </recommendedName>
</protein>
<feature type="transmembrane region" description="Helical" evidence="8">
    <location>
        <begin position="188"/>
        <end position="213"/>
    </location>
</feature>
<comment type="similarity">
    <text evidence="2 8">Belongs to the lactate permease family.</text>
</comment>
<dbReference type="PANTHER" id="PTHR30003">
    <property type="entry name" value="L-LACTATE PERMEASE"/>
    <property type="match status" value="1"/>
</dbReference>
<feature type="transmembrane region" description="Helical" evidence="8">
    <location>
        <begin position="225"/>
        <end position="246"/>
    </location>
</feature>
<evidence type="ECO:0000313" key="9">
    <source>
        <dbReference type="EMBL" id="TCO84293.1"/>
    </source>
</evidence>
<keyword evidence="7 8" id="KW-0472">Membrane</keyword>
<feature type="transmembrane region" description="Helical" evidence="8">
    <location>
        <begin position="124"/>
        <end position="147"/>
    </location>
</feature>
<feature type="transmembrane region" description="Helical" evidence="8">
    <location>
        <begin position="534"/>
        <end position="557"/>
    </location>
</feature>
<evidence type="ECO:0000256" key="6">
    <source>
        <dbReference type="ARBA" id="ARBA00022989"/>
    </source>
</evidence>
<reference evidence="9 10" key="1">
    <citation type="submission" date="2019-03" db="EMBL/GenBank/DDBJ databases">
        <title>Genomic Encyclopedia of Type Strains, Phase IV (KMG-IV): sequencing the most valuable type-strain genomes for metagenomic binning, comparative biology and taxonomic classification.</title>
        <authorList>
            <person name="Goeker M."/>
        </authorList>
    </citation>
    <scope>NUCLEOTIDE SEQUENCE [LARGE SCALE GENOMIC DNA]</scope>
    <source>
        <strain evidence="9 10">DSM 28559</strain>
    </source>
</reference>
<dbReference type="RefSeq" id="WP_132092008.1">
    <property type="nucleotide sequence ID" value="NZ_JANKAQ010000009.1"/>
</dbReference>
<evidence type="ECO:0000256" key="8">
    <source>
        <dbReference type="RuleBase" id="RU365092"/>
    </source>
</evidence>
<evidence type="ECO:0000256" key="2">
    <source>
        <dbReference type="ARBA" id="ARBA00010100"/>
    </source>
</evidence>
<dbReference type="OrthoDB" id="9761056at2"/>
<keyword evidence="3 8" id="KW-0813">Transport</keyword>
<evidence type="ECO:0000256" key="5">
    <source>
        <dbReference type="ARBA" id="ARBA00022692"/>
    </source>
</evidence>
<comment type="caution">
    <text evidence="9">The sequence shown here is derived from an EMBL/GenBank/DDBJ whole genome shotgun (WGS) entry which is preliminary data.</text>
</comment>
<dbReference type="InterPro" id="IPR003804">
    <property type="entry name" value="Lactate_perm"/>
</dbReference>
<evidence type="ECO:0000256" key="7">
    <source>
        <dbReference type="ARBA" id="ARBA00023136"/>
    </source>
</evidence>
<name>A0A4R2L993_9FIRM</name>
<dbReference type="GO" id="GO:0015295">
    <property type="term" value="F:solute:proton symporter activity"/>
    <property type="evidence" value="ECO:0007669"/>
    <property type="project" value="TreeGrafter"/>
</dbReference>
<keyword evidence="6 8" id="KW-1133">Transmembrane helix</keyword>
<accession>A0A4R2L993</accession>
<feature type="transmembrane region" description="Helical" evidence="8">
    <location>
        <begin position="397"/>
        <end position="416"/>
    </location>
</feature>
<dbReference type="Pfam" id="PF02652">
    <property type="entry name" value="Lactate_perm"/>
    <property type="match status" value="1"/>
</dbReference>
<comment type="function">
    <text evidence="8">Uptake of L-lactate across the membrane. Can also transport D-lactate and glycolate.</text>
</comment>
<evidence type="ECO:0000256" key="1">
    <source>
        <dbReference type="ARBA" id="ARBA00004651"/>
    </source>
</evidence>
<organism evidence="9 10">
    <name type="scientific">Frisingicoccus caecimuris</name>
    <dbReference type="NCBI Taxonomy" id="1796636"/>
    <lineage>
        <taxon>Bacteria</taxon>
        <taxon>Bacillati</taxon>
        <taxon>Bacillota</taxon>
        <taxon>Clostridia</taxon>
        <taxon>Lachnospirales</taxon>
        <taxon>Lachnospiraceae</taxon>
        <taxon>Frisingicoccus</taxon>
    </lineage>
</organism>
<evidence type="ECO:0000256" key="4">
    <source>
        <dbReference type="ARBA" id="ARBA00022475"/>
    </source>
</evidence>
<feature type="transmembrane region" description="Helical" evidence="8">
    <location>
        <begin position="446"/>
        <end position="466"/>
    </location>
</feature>